<reference evidence="2 3" key="1">
    <citation type="submission" date="2016-12" db="EMBL/GenBank/DDBJ databases">
        <title>Candidatus Reconcilibacillus cellulovorans genome.</title>
        <authorList>
            <person name="Kolinko S."/>
            <person name="Wu Y.-W."/>
            <person name="Tachea F."/>
            <person name="Denzel E."/>
            <person name="Hiras J."/>
            <person name="Baecker N."/>
            <person name="Chan L.J."/>
            <person name="Eichorst S.A."/>
            <person name="Frey D."/>
            <person name="Adams P.D."/>
            <person name="Pray T."/>
            <person name="Tanjore D."/>
            <person name="Petzold C.J."/>
            <person name="Gladden J.M."/>
            <person name="Simmons B.A."/>
            <person name="Singer S.W."/>
        </authorList>
    </citation>
    <scope>NUCLEOTIDE SEQUENCE [LARGE SCALE GENOMIC DNA]</scope>
    <source>
        <strain evidence="2">JTherm</strain>
    </source>
</reference>
<evidence type="ECO:0000313" key="3">
    <source>
        <dbReference type="Proteomes" id="UP000243688"/>
    </source>
</evidence>
<dbReference type="Proteomes" id="UP000243688">
    <property type="component" value="Unassembled WGS sequence"/>
</dbReference>
<evidence type="ECO:0000259" key="1">
    <source>
        <dbReference type="Pfam" id="PF13785"/>
    </source>
</evidence>
<sequence length="169" mass="19702">MRLLNRLGRLLRKNEPLRSERSALDVAPGDMMEIGLVVYEVVGTVRYRNRRSLVATLRDGTRIRYLEIEERETTAFVLFDPIDGRLDTPEEIPTTIEMEGRSYYLEERFSGFVDVAGRTPFSAGGEQYVWLFQSDDRRRLRIEWQDGRIMLYEGESVLPAEVRLIRGAR</sequence>
<name>A0A2A6DZ45_9BACL</name>
<proteinExistence type="predicted"/>
<dbReference type="InterPro" id="IPR025235">
    <property type="entry name" value="DUF4178"/>
</dbReference>
<dbReference type="Pfam" id="PF13785">
    <property type="entry name" value="DUF4178"/>
    <property type="match status" value="1"/>
</dbReference>
<feature type="domain" description="DUF4178" evidence="1">
    <location>
        <begin position="28"/>
        <end position="159"/>
    </location>
</feature>
<accession>A0A2A6DZ45</accession>
<gene>
    <name evidence="2" type="ORF">BLM47_07335</name>
</gene>
<dbReference type="EMBL" id="MOXJ01000015">
    <property type="protein sequence ID" value="PDO10338.1"/>
    <property type="molecule type" value="Genomic_DNA"/>
</dbReference>
<organism evidence="2 3">
    <name type="scientific">Candidatus Reconcilbacillus cellulovorans</name>
    <dbReference type="NCBI Taxonomy" id="1906605"/>
    <lineage>
        <taxon>Bacteria</taxon>
        <taxon>Bacillati</taxon>
        <taxon>Bacillota</taxon>
        <taxon>Bacilli</taxon>
        <taxon>Bacillales</taxon>
        <taxon>Paenibacillaceae</taxon>
        <taxon>Candidatus Reconcilbacillus</taxon>
    </lineage>
</organism>
<evidence type="ECO:0000313" key="2">
    <source>
        <dbReference type="EMBL" id="PDO10338.1"/>
    </source>
</evidence>
<dbReference type="AlphaFoldDB" id="A0A2A6DZ45"/>
<protein>
    <recommendedName>
        <fullName evidence="1">DUF4178 domain-containing protein</fullName>
    </recommendedName>
</protein>
<comment type="caution">
    <text evidence="2">The sequence shown here is derived from an EMBL/GenBank/DDBJ whole genome shotgun (WGS) entry which is preliminary data.</text>
</comment>